<feature type="chain" id="PRO_5032421521" description="Lipoprotein" evidence="1">
    <location>
        <begin position="25"/>
        <end position="582"/>
    </location>
</feature>
<dbReference type="PROSITE" id="PS51257">
    <property type="entry name" value="PROKAR_LIPOPROTEIN"/>
    <property type="match status" value="1"/>
</dbReference>
<organism evidence="2 3">
    <name type="scientific">Spiroplasma platyhelix PALS-1</name>
    <dbReference type="NCBI Taxonomy" id="1276218"/>
    <lineage>
        <taxon>Bacteria</taxon>
        <taxon>Bacillati</taxon>
        <taxon>Mycoplasmatota</taxon>
        <taxon>Mollicutes</taxon>
        <taxon>Entomoplasmatales</taxon>
        <taxon>Spiroplasmataceae</taxon>
        <taxon>Spiroplasma</taxon>
    </lineage>
</organism>
<evidence type="ECO:0000313" key="2">
    <source>
        <dbReference type="EMBL" id="NKE38424.1"/>
    </source>
</evidence>
<evidence type="ECO:0000256" key="1">
    <source>
        <dbReference type="SAM" id="SignalP"/>
    </source>
</evidence>
<dbReference type="AlphaFoldDB" id="A0A846U073"/>
<proteinExistence type="predicted"/>
<evidence type="ECO:0000313" key="3">
    <source>
        <dbReference type="Proteomes" id="UP000584587"/>
    </source>
</evidence>
<dbReference type="RefSeq" id="WP_168104896.1">
    <property type="nucleotide sequence ID" value="NZ_CP051215.1"/>
</dbReference>
<evidence type="ECO:0008006" key="4">
    <source>
        <dbReference type="Google" id="ProtNLM"/>
    </source>
</evidence>
<sequence>MKKNKFLPLLASIALFSGPAILVAACTTEISRYQADLSNDLQDRILFDFVGVNYSVSAKSQFSSAFKQGMDFIKKEVEGIMAQQEFYNFFREKLNYSEADANAAFTRIKDNLGLNLLAADYFNTVNSGQSFDRKVYTNKLIFQTNNWHQMGTTKFDYSKSPFYSQDSPDGNPDLVNNPDEVFTSTHLYSDENLANPKIDEQIQRIAKHADENYNKELNYLTNGNPIWDNPGPEEQLPPTLENNNVVKYQKSLERFKWWLRFRYQQYYYSQILPQLNETLFTMANILNSILKINNNSNSATIQIDNTKYAAQLQNWGPNSVWNSNYKLVWDYTTSISNAQNLESAWTSATPSLPELITGGTSASDPLTLNPLFLTRLAGSDQKIKNTVDPILGLNAYVSDTSSKDYNGAVTNTDDKSNNKISGWRINTNDDTHYWSKNNRGSFAYSAPIYWIDVVQNLDFNYYSSTDESLTINKDEDYGSFIQYWNIGENSKISSSNFSKYMRGPDVTATNPDADPNYEYYQNMKWNTFWQMIYFLASQAETNPNKEVAATNFTLAAKVLYPKFIRKENIYNIDFWNAVKEYY</sequence>
<keyword evidence="1" id="KW-0732">Signal</keyword>
<dbReference type="EMBL" id="JAAVVK010000001">
    <property type="protein sequence ID" value="NKE38424.1"/>
    <property type="molecule type" value="Genomic_DNA"/>
</dbReference>
<name>A0A846U073_9MOLU</name>
<accession>A0A846U073</accession>
<gene>
    <name evidence="2" type="ORF">HER12_01490</name>
</gene>
<comment type="caution">
    <text evidence="2">The sequence shown here is derived from an EMBL/GenBank/DDBJ whole genome shotgun (WGS) entry which is preliminary data.</text>
</comment>
<reference evidence="2 3" key="1">
    <citation type="submission" date="2020-04" db="EMBL/GenBank/DDBJ databases">
        <title>Complete genome sequence of Spiroplasma platyhelix ATCC 51748, an insect isolate.</title>
        <authorList>
            <person name="Green E.A."/>
            <person name="Klassen J.L."/>
        </authorList>
    </citation>
    <scope>NUCLEOTIDE SEQUENCE [LARGE SCALE GENOMIC DNA]</scope>
    <source>
        <strain evidence="2 3">PALS-1</strain>
    </source>
</reference>
<protein>
    <recommendedName>
        <fullName evidence="4">Lipoprotein</fullName>
    </recommendedName>
</protein>
<feature type="signal peptide" evidence="1">
    <location>
        <begin position="1"/>
        <end position="24"/>
    </location>
</feature>
<dbReference type="Proteomes" id="UP000584587">
    <property type="component" value="Unassembled WGS sequence"/>
</dbReference>
<keyword evidence="3" id="KW-1185">Reference proteome</keyword>